<gene>
    <name evidence="1" type="ORF">HPB50_002786</name>
</gene>
<name>A0ACB7S3V9_HYAAI</name>
<keyword evidence="2" id="KW-1185">Reference proteome</keyword>
<evidence type="ECO:0000313" key="2">
    <source>
        <dbReference type="Proteomes" id="UP000821845"/>
    </source>
</evidence>
<proteinExistence type="predicted"/>
<reference evidence="1" key="1">
    <citation type="submission" date="2020-05" db="EMBL/GenBank/DDBJ databases">
        <title>Large-scale comparative analyses of tick genomes elucidate their genetic diversity and vector capacities.</title>
        <authorList>
            <person name="Jia N."/>
            <person name="Wang J."/>
            <person name="Shi W."/>
            <person name="Du L."/>
            <person name="Sun Y."/>
            <person name="Zhan W."/>
            <person name="Jiang J."/>
            <person name="Wang Q."/>
            <person name="Zhang B."/>
            <person name="Ji P."/>
            <person name="Sakyi L.B."/>
            <person name="Cui X."/>
            <person name="Yuan T."/>
            <person name="Jiang B."/>
            <person name="Yang W."/>
            <person name="Lam T.T.-Y."/>
            <person name="Chang Q."/>
            <person name="Ding S."/>
            <person name="Wang X."/>
            <person name="Zhu J."/>
            <person name="Ruan X."/>
            <person name="Zhao L."/>
            <person name="Wei J."/>
            <person name="Que T."/>
            <person name="Du C."/>
            <person name="Cheng J."/>
            <person name="Dai P."/>
            <person name="Han X."/>
            <person name="Huang E."/>
            <person name="Gao Y."/>
            <person name="Liu J."/>
            <person name="Shao H."/>
            <person name="Ye R."/>
            <person name="Li L."/>
            <person name="Wei W."/>
            <person name="Wang X."/>
            <person name="Wang C."/>
            <person name="Yang T."/>
            <person name="Huo Q."/>
            <person name="Li W."/>
            <person name="Guo W."/>
            <person name="Chen H."/>
            <person name="Zhou L."/>
            <person name="Ni X."/>
            <person name="Tian J."/>
            <person name="Zhou Y."/>
            <person name="Sheng Y."/>
            <person name="Liu T."/>
            <person name="Pan Y."/>
            <person name="Xia L."/>
            <person name="Li J."/>
            <person name="Zhao F."/>
            <person name="Cao W."/>
        </authorList>
    </citation>
    <scope>NUCLEOTIDE SEQUENCE</scope>
    <source>
        <strain evidence="1">Hyas-2018</strain>
    </source>
</reference>
<accession>A0ACB7S3V9</accession>
<protein>
    <submittedName>
        <fullName evidence="1">Uncharacterized protein</fullName>
    </submittedName>
</protein>
<organism evidence="1 2">
    <name type="scientific">Hyalomma asiaticum</name>
    <name type="common">Tick</name>
    <dbReference type="NCBI Taxonomy" id="266040"/>
    <lineage>
        <taxon>Eukaryota</taxon>
        <taxon>Metazoa</taxon>
        <taxon>Ecdysozoa</taxon>
        <taxon>Arthropoda</taxon>
        <taxon>Chelicerata</taxon>
        <taxon>Arachnida</taxon>
        <taxon>Acari</taxon>
        <taxon>Parasitiformes</taxon>
        <taxon>Ixodida</taxon>
        <taxon>Ixodoidea</taxon>
        <taxon>Ixodidae</taxon>
        <taxon>Hyalomminae</taxon>
        <taxon>Hyalomma</taxon>
    </lineage>
</organism>
<sequence>MSGRHHAHNHQPHQQQQQQHLPVHELLARYHAPRHHSSGVMTLSKAAAAEPVAVPMSQHHQLPPQVSSSHLASGGGGGGGGRRRQGSQANGTPTTTTRSPKCARCRNHGLSIAIRGHKRFCKFRQCDSPKCRLTVQRQKVMAAQVALRRAQAQDEALGRVPTDEDAKPVLPTDSGAPIMPPASPTSLLRGPSGAGLSVSTNSAFRAAPATTTRDHQYDLAHFSHFTKQGRYGADFVPLSRISRGQKSARM</sequence>
<dbReference type="Proteomes" id="UP000821845">
    <property type="component" value="Chromosome 5"/>
</dbReference>
<evidence type="ECO:0000313" key="1">
    <source>
        <dbReference type="EMBL" id="KAH6929578.1"/>
    </source>
</evidence>
<dbReference type="EMBL" id="CM023485">
    <property type="protein sequence ID" value="KAH6929578.1"/>
    <property type="molecule type" value="Genomic_DNA"/>
</dbReference>
<comment type="caution">
    <text evidence="1">The sequence shown here is derived from an EMBL/GenBank/DDBJ whole genome shotgun (WGS) entry which is preliminary data.</text>
</comment>